<evidence type="ECO:0000313" key="3">
    <source>
        <dbReference type="Proteomes" id="UP001153076"/>
    </source>
</evidence>
<evidence type="ECO:0000256" key="1">
    <source>
        <dbReference type="SAM" id="MobiDB-lite"/>
    </source>
</evidence>
<feature type="compositionally biased region" description="Polar residues" evidence="1">
    <location>
        <begin position="25"/>
        <end position="41"/>
    </location>
</feature>
<reference evidence="2" key="1">
    <citation type="submission" date="2022-04" db="EMBL/GenBank/DDBJ databases">
        <title>Carnegiea gigantea Genome sequencing and assembly v2.</title>
        <authorList>
            <person name="Copetti D."/>
            <person name="Sanderson M.J."/>
            <person name="Burquez A."/>
            <person name="Wojciechowski M.F."/>
        </authorList>
    </citation>
    <scope>NUCLEOTIDE SEQUENCE</scope>
    <source>
        <strain evidence="2">SGP5-SGP5p</strain>
        <tissue evidence="2">Aerial part</tissue>
    </source>
</reference>
<accession>A0A9Q1K4C1</accession>
<dbReference type="OrthoDB" id="5562739at2759"/>
<protein>
    <submittedName>
        <fullName evidence="2">Uncharacterized protein</fullName>
    </submittedName>
</protein>
<proteinExistence type="predicted"/>
<dbReference type="EMBL" id="JAKOGI010000345">
    <property type="protein sequence ID" value="KAJ8436402.1"/>
    <property type="molecule type" value="Genomic_DNA"/>
</dbReference>
<keyword evidence="3" id="KW-1185">Reference proteome</keyword>
<dbReference type="AlphaFoldDB" id="A0A9Q1K4C1"/>
<evidence type="ECO:0000313" key="2">
    <source>
        <dbReference type="EMBL" id="KAJ8436402.1"/>
    </source>
</evidence>
<feature type="compositionally biased region" description="Basic and acidic residues" evidence="1">
    <location>
        <begin position="49"/>
        <end position="64"/>
    </location>
</feature>
<gene>
    <name evidence="2" type="ORF">Cgig2_021439</name>
</gene>
<feature type="compositionally biased region" description="Basic and acidic residues" evidence="1">
    <location>
        <begin position="93"/>
        <end position="113"/>
    </location>
</feature>
<feature type="compositionally biased region" description="Polar residues" evidence="1">
    <location>
        <begin position="65"/>
        <end position="74"/>
    </location>
</feature>
<feature type="region of interest" description="Disordered" evidence="1">
    <location>
        <begin position="22"/>
        <end position="113"/>
    </location>
</feature>
<dbReference type="Proteomes" id="UP001153076">
    <property type="component" value="Unassembled WGS sequence"/>
</dbReference>
<sequence length="235" mass="27028">MHLVYLYKVRCPVTAEVSKAAPHYSPTNEEQTPQHENNSATAAIVTKSPTEKEQEKVSTPKEKSFYTTTLNRNICNDPISSEDEQMQAPPITEPEKQNVSAREESKVSEPEKTRMSPAGFVALMDKFNEAQKQAILDMDFRGFLELQVTELPWDLCKWLVDNFDPYPVTLYIISEKKIEITPMDVHLTLVLLIGRRKVEEFYEKKPKDPEHSEVLSTWRKECNLEDGTPKLIQMP</sequence>
<name>A0A9Q1K4C1_9CARY</name>
<organism evidence="2 3">
    <name type="scientific">Carnegiea gigantea</name>
    <dbReference type="NCBI Taxonomy" id="171969"/>
    <lineage>
        <taxon>Eukaryota</taxon>
        <taxon>Viridiplantae</taxon>
        <taxon>Streptophyta</taxon>
        <taxon>Embryophyta</taxon>
        <taxon>Tracheophyta</taxon>
        <taxon>Spermatophyta</taxon>
        <taxon>Magnoliopsida</taxon>
        <taxon>eudicotyledons</taxon>
        <taxon>Gunneridae</taxon>
        <taxon>Pentapetalae</taxon>
        <taxon>Caryophyllales</taxon>
        <taxon>Cactineae</taxon>
        <taxon>Cactaceae</taxon>
        <taxon>Cactoideae</taxon>
        <taxon>Echinocereeae</taxon>
        <taxon>Carnegiea</taxon>
    </lineage>
</organism>
<comment type="caution">
    <text evidence="2">The sequence shown here is derived from an EMBL/GenBank/DDBJ whole genome shotgun (WGS) entry which is preliminary data.</text>
</comment>